<dbReference type="EMBL" id="JANPWB010000011">
    <property type="protein sequence ID" value="KAJ1131483.1"/>
    <property type="molecule type" value="Genomic_DNA"/>
</dbReference>
<evidence type="ECO:0000256" key="1">
    <source>
        <dbReference type="SAM" id="MobiDB-lite"/>
    </source>
</evidence>
<dbReference type="AlphaFoldDB" id="A0AAV7PTA3"/>
<keyword evidence="3" id="KW-1185">Reference proteome</keyword>
<evidence type="ECO:0000313" key="3">
    <source>
        <dbReference type="Proteomes" id="UP001066276"/>
    </source>
</evidence>
<name>A0AAV7PTA3_PLEWA</name>
<evidence type="ECO:0000313" key="2">
    <source>
        <dbReference type="EMBL" id="KAJ1131483.1"/>
    </source>
</evidence>
<sequence length="161" mass="17758">MEECPQGECGAQSLVSGAEGSRRKPQTNLIPAPHTIGGWREPQKQLEVLVPWACQHCPPLLRPVLPSLSCIGLDALLFSRSAPDLPAAEATEQRAGVRPITQYIKQNKPRKKQLSVTEARNEETGHFTEIPPRGTRAHWKGKVPRVIRAPLGRLQAARSRV</sequence>
<comment type="caution">
    <text evidence="2">The sequence shown here is derived from an EMBL/GenBank/DDBJ whole genome shotgun (WGS) entry which is preliminary data.</text>
</comment>
<feature type="region of interest" description="Disordered" evidence="1">
    <location>
        <begin position="116"/>
        <end position="136"/>
    </location>
</feature>
<proteinExistence type="predicted"/>
<protein>
    <submittedName>
        <fullName evidence="2">Uncharacterized protein</fullName>
    </submittedName>
</protein>
<organism evidence="2 3">
    <name type="scientific">Pleurodeles waltl</name>
    <name type="common">Iberian ribbed newt</name>
    <dbReference type="NCBI Taxonomy" id="8319"/>
    <lineage>
        <taxon>Eukaryota</taxon>
        <taxon>Metazoa</taxon>
        <taxon>Chordata</taxon>
        <taxon>Craniata</taxon>
        <taxon>Vertebrata</taxon>
        <taxon>Euteleostomi</taxon>
        <taxon>Amphibia</taxon>
        <taxon>Batrachia</taxon>
        <taxon>Caudata</taxon>
        <taxon>Salamandroidea</taxon>
        <taxon>Salamandridae</taxon>
        <taxon>Pleurodelinae</taxon>
        <taxon>Pleurodeles</taxon>
    </lineage>
</organism>
<feature type="region of interest" description="Disordered" evidence="1">
    <location>
        <begin position="1"/>
        <end position="29"/>
    </location>
</feature>
<accession>A0AAV7PTA3</accession>
<reference evidence="2" key="1">
    <citation type="journal article" date="2022" name="bioRxiv">
        <title>Sequencing and chromosome-scale assembly of the giantPleurodeles waltlgenome.</title>
        <authorList>
            <person name="Brown T."/>
            <person name="Elewa A."/>
            <person name="Iarovenko S."/>
            <person name="Subramanian E."/>
            <person name="Araus A.J."/>
            <person name="Petzold A."/>
            <person name="Susuki M."/>
            <person name="Suzuki K.-i.T."/>
            <person name="Hayashi T."/>
            <person name="Toyoda A."/>
            <person name="Oliveira C."/>
            <person name="Osipova E."/>
            <person name="Leigh N.D."/>
            <person name="Simon A."/>
            <person name="Yun M.H."/>
        </authorList>
    </citation>
    <scope>NUCLEOTIDE SEQUENCE</scope>
    <source>
        <strain evidence="2">20211129_DDA</strain>
        <tissue evidence="2">Liver</tissue>
    </source>
</reference>
<dbReference type="Proteomes" id="UP001066276">
    <property type="component" value="Chromosome 7"/>
</dbReference>
<gene>
    <name evidence="2" type="ORF">NDU88_009819</name>
</gene>